<keyword evidence="2" id="KW-0812">Transmembrane</keyword>
<dbReference type="InterPro" id="IPR032350">
    <property type="entry name" value="Nbr1_FW"/>
</dbReference>
<accession>A0A4R5B2D1</accession>
<feature type="region of interest" description="Disordered" evidence="1">
    <location>
        <begin position="174"/>
        <end position="206"/>
    </location>
</feature>
<protein>
    <recommendedName>
        <fullName evidence="3">Nbr1 FW domain-containing protein</fullName>
    </recommendedName>
</protein>
<evidence type="ECO:0000259" key="3">
    <source>
        <dbReference type="Pfam" id="PF16158"/>
    </source>
</evidence>
<dbReference type="Gene3D" id="2.60.40.10">
    <property type="entry name" value="Immunoglobulins"/>
    <property type="match status" value="1"/>
</dbReference>
<evidence type="ECO:0000313" key="5">
    <source>
        <dbReference type="Proteomes" id="UP000295578"/>
    </source>
</evidence>
<dbReference type="PANTHER" id="PTHR20930:SF0">
    <property type="entry name" value="PROTEIN ILRUN"/>
    <property type="match status" value="1"/>
</dbReference>
<keyword evidence="2" id="KW-1133">Transmembrane helix</keyword>
<dbReference type="EMBL" id="SMKY01000115">
    <property type="protein sequence ID" value="TDD79305.1"/>
    <property type="molecule type" value="Genomic_DNA"/>
</dbReference>
<feature type="transmembrane region" description="Helical" evidence="2">
    <location>
        <begin position="149"/>
        <end position="169"/>
    </location>
</feature>
<evidence type="ECO:0000256" key="2">
    <source>
        <dbReference type="SAM" id="Phobius"/>
    </source>
</evidence>
<feature type="compositionally biased region" description="Acidic residues" evidence="1">
    <location>
        <begin position="126"/>
        <end position="137"/>
    </location>
</feature>
<reference evidence="4 5" key="1">
    <citation type="submission" date="2019-03" db="EMBL/GenBank/DDBJ databases">
        <title>Draft genome sequences of novel Actinobacteria.</title>
        <authorList>
            <person name="Sahin N."/>
            <person name="Ay H."/>
            <person name="Saygin H."/>
        </authorList>
    </citation>
    <scope>NUCLEOTIDE SEQUENCE [LARGE SCALE GENOMIC DNA]</scope>
    <source>
        <strain evidence="4 5">DSM 45941</strain>
    </source>
</reference>
<proteinExistence type="predicted"/>
<feature type="compositionally biased region" description="Polar residues" evidence="1">
    <location>
        <begin position="174"/>
        <end position="186"/>
    </location>
</feature>
<evidence type="ECO:0000256" key="1">
    <source>
        <dbReference type="SAM" id="MobiDB-lite"/>
    </source>
</evidence>
<name>A0A4R5B2D1_9ACTN</name>
<dbReference type="PANTHER" id="PTHR20930">
    <property type="entry name" value="OVARIAN CARCINOMA ANTIGEN CA125-RELATED"/>
    <property type="match status" value="1"/>
</dbReference>
<keyword evidence="5" id="KW-1185">Reference proteome</keyword>
<dbReference type="Pfam" id="PF16158">
    <property type="entry name" value="N_BRCA1_IG"/>
    <property type="match status" value="1"/>
</dbReference>
<feature type="region of interest" description="Disordered" evidence="1">
    <location>
        <begin position="93"/>
        <end position="138"/>
    </location>
</feature>
<dbReference type="AlphaFoldDB" id="A0A4R5B2D1"/>
<dbReference type="InterPro" id="IPR013783">
    <property type="entry name" value="Ig-like_fold"/>
</dbReference>
<dbReference type="OrthoDB" id="166850at2"/>
<gene>
    <name evidence="4" type="ORF">E1293_23815</name>
</gene>
<organism evidence="4 5">
    <name type="scientific">Actinomadura darangshiensis</name>
    <dbReference type="NCBI Taxonomy" id="705336"/>
    <lineage>
        <taxon>Bacteria</taxon>
        <taxon>Bacillati</taxon>
        <taxon>Actinomycetota</taxon>
        <taxon>Actinomycetes</taxon>
        <taxon>Streptosporangiales</taxon>
        <taxon>Thermomonosporaceae</taxon>
        <taxon>Actinomadura</taxon>
    </lineage>
</organism>
<evidence type="ECO:0000313" key="4">
    <source>
        <dbReference type="EMBL" id="TDD79305.1"/>
    </source>
</evidence>
<sequence>MSGAARDPRKVRAGAIADFAARLRELRDSVGTPSFREMAACSRAISHTTLHEAAQGHRLPSWATTVEFIKACDADPEAYRDSWEDANRVVREASAGAREQARLDGPSPAEQSGTRDEEPAAADADAAADDDPGDEQPDVAKHVLSRRRYVVLGTVVAGAAATLIGTFLLTDAEGNSTSPAERQVSSADCPVRQPNPPSSPPAHQGDGAAFVADITLPDCTHVPRGGTVTKVWRFKNSGTVAWHGYTLHRIDLPQRRDQCQTIVDVPIPDTPPGEVVDVRAQVSAPPGQAFCFVRFKMHDGDGAVAFPASRPVNFQIVVD</sequence>
<dbReference type="Proteomes" id="UP000295578">
    <property type="component" value="Unassembled WGS sequence"/>
</dbReference>
<dbReference type="GO" id="GO:0005975">
    <property type="term" value="P:carbohydrate metabolic process"/>
    <property type="evidence" value="ECO:0007669"/>
    <property type="project" value="UniProtKB-ARBA"/>
</dbReference>
<feature type="domain" description="Nbr1 FW" evidence="3">
    <location>
        <begin position="215"/>
        <end position="306"/>
    </location>
</feature>
<dbReference type="CDD" id="cd14947">
    <property type="entry name" value="NBR1_like"/>
    <property type="match status" value="1"/>
</dbReference>
<keyword evidence="2" id="KW-0472">Membrane</keyword>
<dbReference type="RefSeq" id="WP_132199670.1">
    <property type="nucleotide sequence ID" value="NZ_SMKY01000115.1"/>
</dbReference>
<comment type="caution">
    <text evidence="4">The sequence shown here is derived from an EMBL/GenBank/DDBJ whole genome shotgun (WGS) entry which is preliminary data.</text>
</comment>